<dbReference type="InterPro" id="IPR021523">
    <property type="entry name" value="DUF3187"/>
</dbReference>
<dbReference type="RefSeq" id="WP_136864984.1">
    <property type="nucleotide sequence ID" value="NZ_SWCJ01000021.1"/>
</dbReference>
<gene>
    <name evidence="1" type="ORF">FCL42_18845</name>
</gene>
<comment type="caution">
    <text evidence="1">The sequence shown here is derived from an EMBL/GenBank/DDBJ whole genome shotgun (WGS) entry which is preliminary data.</text>
</comment>
<protein>
    <submittedName>
        <fullName evidence="1">DUF3187 family protein</fullName>
    </submittedName>
</protein>
<sequence length="316" mass="35910">MRWLVPVALGLLATQVQGNEYGPLMVKAQSPLQAQNLTPMLRSGQLLQQGQVEWFASGTIASVWAQTPDYTMDYYHNEVNLGVRWAPRQKWELEVNFQHRFAGDNGLDSVTEGFHDLFGLSQNGREQVDKHRFYISAPKQGVEFSDFEGDTLNNVLSLYGAYQWIDTDEHALSIGVGMSYNYVGSGDFKTSDFEQLAQINYLYRPAGPHRVYGTLGTSHSDDAELTGGIERSDWAWMGAVGYEYRFNLKHAVLVEYHAYSGETEEVDELDEISHEFLLGYRYSMKTGAIEFTMIENVFNMDNSTDIAFTLGYRHRI</sequence>
<keyword evidence="2" id="KW-1185">Reference proteome</keyword>
<evidence type="ECO:0000313" key="2">
    <source>
        <dbReference type="Proteomes" id="UP000305675"/>
    </source>
</evidence>
<proteinExistence type="predicted"/>
<dbReference type="Gene3D" id="2.40.160.20">
    <property type="match status" value="1"/>
</dbReference>
<dbReference type="SUPFAM" id="SSF56925">
    <property type="entry name" value="OMPA-like"/>
    <property type="match status" value="1"/>
</dbReference>
<dbReference type="Pfam" id="PF11383">
    <property type="entry name" value="DUF3187"/>
    <property type="match status" value="1"/>
</dbReference>
<dbReference type="InterPro" id="IPR011250">
    <property type="entry name" value="OMP/PagP_B-barrel"/>
</dbReference>
<accession>A0A4U1BI01</accession>
<organism evidence="1 2">
    <name type="scientific">Ferrimonas aestuarii</name>
    <dbReference type="NCBI Taxonomy" id="2569539"/>
    <lineage>
        <taxon>Bacteria</taxon>
        <taxon>Pseudomonadati</taxon>
        <taxon>Pseudomonadota</taxon>
        <taxon>Gammaproteobacteria</taxon>
        <taxon>Alteromonadales</taxon>
        <taxon>Ferrimonadaceae</taxon>
        <taxon>Ferrimonas</taxon>
    </lineage>
</organism>
<reference evidence="1 2" key="1">
    <citation type="submission" date="2019-04" db="EMBL/GenBank/DDBJ databases">
        <authorList>
            <person name="Hwang J.C."/>
        </authorList>
    </citation>
    <scope>NUCLEOTIDE SEQUENCE [LARGE SCALE GENOMIC DNA]</scope>
    <source>
        <strain evidence="1 2">IMCC35002</strain>
    </source>
</reference>
<dbReference type="EMBL" id="SWCJ01000021">
    <property type="protein sequence ID" value="TKB50709.1"/>
    <property type="molecule type" value="Genomic_DNA"/>
</dbReference>
<dbReference type="Proteomes" id="UP000305675">
    <property type="component" value="Unassembled WGS sequence"/>
</dbReference>
<name>A0A4U1BI01_9GAMM</name>
<evidence type="ECO:0000313" key="1">
    <source>
        <dbReference type="EMBL" id="TKB50709.1"/>
    </source>
</evidence>
<dbReference type="OrthoDB" id="5852241at2"/>
<dbReference type="AlphaFoldDB" id="A0A4U1BI01"/>